<comment type="caution">
    <text evidence="1">The sequence shown here is derived from an EMBL/GenBank/DDBJ whole genome shotgun (WGS) entry which is preliminary data.</text>
</comment>
<evidence type="ECO:0000313" key="1">
    <source>
        <dbReference type="EMBL" id="NYD23439.1"/>
    </source>
</evidence>
<dbReference type="InterPro" id="IPR017523">
    <property type="entry name" value="Rv3268"/>
</dbReference>
<dbReference type="RefSeq" id="WP_179753169.1">
    <property type="nucleotide sequence ID" value="NZ_BAAAGN010000010.1"/>
</dbReference>
<dbReference type="AlphaFoldDB" id="A0A7Y9J1U3"/>
<accession>A0A7Y9J1U3</accession>
<name>A0A7Y9J1U3_9ACTN</name>
<proteinExistence type="predicted"/>
<dbReference type="SUPFAM" id="SSF56801">
    <property type="entry name" value="Acetyl-CoA synthetase-like"/>
    <property type="match status" value="1"/>
</dbReference>
<keyword evidence="2" id="KW-1185">Reference proteome</keyword>
<organism evidence="1 2">
    <name type="scientific">Kineococcus aurantiacus</name>
    <dbReference type="NCBI Taxonomy" id="37633"/>
    <lineage>
        <taxon>Bacteria</taxon>
        <taxon>Bacillati</taxon>
        <taxon>Actinomycetota</taxon>
        <taxon>Actinomycetes</taxon>
        <taxon>Kineosporiales</taxon>
        <taxon>Kineosporiaceae</taxon>
        <taxon>Kineococcus</taxon>
    </lineage>
</organism>
<dbReference type="InterPro" id="IPR042099">
    <property type="entry name" value="ANL_N_sf"/>
</dbReference>
<protein>
    <submittedName>
        <fullName evidence="1">Uncharacterized protein (TIGR03089 family)</fullName>
    </submittedName>
</protein>
<dbReference type="NCBIfam" id="TIGR03089">
    <property type="entry name" value="TIGR03089 family protein"/>
    <property type="match status" value="1"/>
</dbReference>
<reference evidence="1 2" key="1">
    <citation type="submission" date="2020-07" db="EMBL/GenBank/DDBJ databases">
        <title>Sequencing the genomes of 1000 actinobacteria strains.</title>
        <authorList>
            <person name="Klenk H.-P."/>
        </authorList>
    </citation>
    <scope>NUCLEOTIDE SEQUENCE [LARGE SCALE GENOMIC DNA]</scope>
    <source>
        <strain evidence="1 2">DSM 7487</strain>
    </source>
</reference>
<gene>
    <name evidence="1" type="ORF">BJ968_002979</name>
</gene>
<sequence>MLPVLRRLLDDDPTAPRLTWYASDYASSGERVELSARVLATWVSKTANLLEEEFEVGPGSVVALDLPTHWRTLVFQLAVWSTGAAVRLGADAPADVLVSSSTEALRRGGSAERIAVSLAPLAVDFGAEVPAGALDYARVVTGYGDTYSPLEAPGREDPALELADGSTIAHPAVLTAATEAGAAWPAGVRLLTDVGPADVVRGPLAAWARTGSVVVTPSLAALPERVLAAERTTATLAA</sequence>
<dbReference type="Gene3D" id="3.40.50.12780">
    <property type="entry name" value="N-terminal domain of ligase-like"/>
    <property type="match status" value="1"/>
</dbReference>
<dbReference type="EMBL" id="JACCBB010000001">
    <property type="protein sequence ID" value="NYD23439.1"/>
    <property type="molecule type" value="Genomic_DNA"/>
</dbReference>
<dbReference type="Proteomes" id="UP000521922">
    <property type="component" value="Unassembled WGS sequence"/>
</dbReference>
<evidence type="ECO:0000313" key="2">
    <source>
        <dbReference type="Proteomes" id="UP000521922"/>
    </source>
</evidence>